<dbReference type="EMBL" id="BA000035">
    <property type="protein sequence ID" value="BAC17130.1"/>
    <property type="molecule type" value="Genomic_DNA"/>
</dbReference>
<dbReference type="InterPro" id="IPR011852">
    <property type="entry name" value="TRAP_TAXI"/>
</dbReference>
<proteinExistence type="predicted"/>
<keyword evidence="4" id="KW-1185">Reference proteome</keyword>
<dbReference type="NCBIfam" id="TIGR02122">
    <property type="entry name" value="TRAP_TAXI"/>
    <property type="match status" value="1"/>
</dbReference>
<evidence type="ECO:0000313" key="3">
    <source>
        <dbReference type="EMBL" id="BAC17130.1"/>
    </source>
</evidence>
<keyword evidence="2" id="KW-0732">Signal</keyword>
<feature type="signal peptide" evidence="2">
    <location>
        <begin position="1"/>
        <end position="24"/>
    </location>
</feature>
<dbReference type="PROSITE" id="PS51318">
    <property type="entry name" value="TAT"/>
    <property type="match status" value="1"/>
</dbReference>
<dbReference type="Gene3D" id="3.40.190.10">
    <property type="entry name" value="Periplasmic binding protein-like II"/>
    <property type="match status" value="2"/>
</dbReference>
<dbReference type="Proteomes" id="UP000001409">
    <property type="component" value="Chromosome"/>
</dbReference>
<protein>
    <recommendedName>
        <fullName evidence="5">TAXI family TRAP transporter solute-binding subunit</fullName>
    </recommendedName>
</protein>
<dbReference type="eggNOG" id="COG2358">
    <property type="taxonomic scope" value="Bacteria"/>
</dbReference>
<dbReference type="OrthoDB" id="7808807at2"/>
<dbReference type="InterPro" id="IPR006311">
    <property type="entry name" value="TAT_signal"/>
</dbReference>
<accession>Q8FSR2</accession>
<dbReference type="HOGENOM" id="CLU_733402_0_0_11"/>
<feature type="chain" id="PRO_5039558001" description="TAXI family TRAP transporter solute-binding subunit" evidence="2">
    <location>
        <begin position="25"/>
        <end position="387"/>
    </location>
</feature>
<dbReference type="STRING" id="196164.gene:10740718"/>
<dbReference type="Pfam" id="PF16868">
    <property type="entry name" value="NMT1_3"/>
    <property type="match status" value="1"/>
</dbReference>
<name>Q8FSR2_COREF</name>
<dbReference type="InterPro" id="IPR019546">
    <property type="entry name" value="TAT_signal_bac_arc"/>
</dbReference>
<dbReference type="PANTHER" id="PTHR42941:SF1">
    <property type="entry name" value="SLL1037 PROTEIN"/>
    <property type="match status" value="1"/>
</dbReference>
<feature type="region of interest" description="Disordered" evidence="1">
    <location>
        <begin position="353"/>
        <end position="387"/>
    </location>
</feature>
<dbReference type="PANTHER" id="PTHR42941">
    <property type="entry name" value="SLL1037 PROTEIN"/>
    <property type="match status" value="1"/>
</dbReference>
<dbReference type="RefSeq" id="WP_011074926.1">
    <property type="nucleotide sequence ID" value="NC_004369.1"/>
</dbReference>
<dbReference type="PROSITE" id="PS51257">
    <property type="entry name" value="PROKAR_LIPOPROTEIN"/>
    <property type="match status" value="1"/>
</dbReference>
<organism evidence="3 4">
    <name type="scientific">Corynebacterium efficiens (strain DSM 44549 / YS-314 / AJ 12310 / JCM 11189 / NBRC 100395)</name>
    <dbReference type="NCBI Taxonomy" id="196164"/>
    <lineage>
        <taxon>Bacteria</taxon>
        <taxon>Bacillati</taxon>
        <taxon>Actinomycetota</taxon>
        <taxon>Actinomycetes</taxon>
        <taxon>Mycobacteriales</taxon>
        <taxon>Corynebacteriaceae</taxon>
        <taxon>Corynebacterium</taxon>
    </lineage>
</organism>
<sequence>MAFTINRRQFLQGLTLAGAAGVLAACGQPAQSRVPGLPHRMVWTTYPVGTGTYNDVAALASTITTRSGAQVRLMTGDTGIGRMAPLVSGIANYARVGDESYYSFEGDYEFTSEAWGPQPVRQLWTPPGSYGMAVLKDSGINTVKDLRGKRLPYLLGMEPTNRKIDAIVQMGDLTLDDVTLVPIAYSEQTEALKTGHLDGIYSNTVGASIEELQTRDPIRWLELSIDTPEQQRTWDELVPLARVGSTTGAVGLEPGESVDVMELSLAMLTRSDVPPEEVYAITSLMHKHFDDYKDATPDAQYFAMDKIILEPLMVPFHPGVVRLLEENNLWTPALDRRQNALIERESRMQNEWPNFWAQNKKSEDPSTAWRNWKQENLPQLPAMSTTG</sequence>
<dbReference type="NCBIfam" id="TIGR01409">
    <property type="entry name" value="TAT_signal_seq"/>
    <property type="match status" value="1"/>
</dbReference>
<evidence type="ECO:0000313" key="4">
    <source>
        <dbReference type="Proteomes" id="UP000001409"/>
    </source>
</evidence>
<dbReference type="SUPFAM" id="SSF53850">
    <property type="entry name" value="Periplasmic binding protein-like II"/>
    <property type="match status" value="1"/>
</dbReference>
<dbReference type="KEGG" id="cef:CE0320"/>
<reference evidence="3 4" key="1">
    <citation type="journal article" date="2003" name="Genome Res.">
        <title>Comparative complete genome sequence analysis of the amino acid replacements responsible for the thermostability of Corynebacterium efficiens.</title>
        <authorList>
            <person name="Nishio Y."/>
            <person name="Nakamura Y."/>
            <person name="Kawarabayasi Y."/>
            <person name="Usuda Y."/>
            <person name="Kimura E."/>
            <person name="Sugimoto S."/>
            <person name="Matsui K."/>
            <person name="Yamagishi A."/>
            <person name="Kikuchi H."/>
            <person name="Ikeo K."/>
            <person name="Gojobori T."/>
        </authorList>
    </citation>
    <scope>NUCLEOTIDE SEQUENCE [LARGE SCALE GENOMIC DNA]</scope>
    <source>
        <strain evidence="4">DSM 44549 / YS-314 / AJ 12310 / JCM 11189 / NBRC 100395</strain>
    </source>
</reference>
<evidence type="ECO:0000256" key="1">
    <source>
        <dbReference type="SAM" id="MobiDB-lite"/>
    </source>
</evidence>
<evidence type="ECO:0000256" key="2">
    <source>
        <dbReference type="SAM" id="SignalP"/>
    </source>
</evidence>
<evidence type="ECO:0008006" key="5">
    <source>
        <dbReference type="Google" id="ProtNLM"/>
    </source>
</evidence>
<dbReference type="AlphaFoldDB" id="Q8FSR2"/>
<feature type="compositionally biased region" description="Polar residues" evidence="1">
    <location>
        <begin position="374"/>
        <end position="387"/>
    </location>
</feature>